<comment type="caution">
    <text evidence="2">The sequence shown here is derived from an EMBL/GenBank/DDBJ whole genome shotgun (WGS) entry which is preliminary data.</text>
</comment>
<feature type="coiled-coil region" evidence="1">
    <location>
        <begin position="168"/>
        <end position="202"/>
    </location>
</feature>
<dbReference type="PANTHER" id="PTHR38353:SF2">
    <property type="entry name" value="TROPOMYOSIN"/>
    <property type="match status" value="1"/>
</dbReference>
<feature type="coiled-coil region" evidence="1">
    <location>
        <begin position="36"/>
        <end position="63"/>
    </location>
</feature>
<proteinExistence type="predicted"/>
<name>A0AAD5D8I7_AMBAR</name>
<evidence type="ECO:0000256" key="1">
    <source>
        <dbReference type="SAM" id="Coils"/>
    </source>
</evidence>
<dbReference type="AlphaFoldDB" id="A0AAD5D8I7"/>
<dbReference type="EMBL" id="JAMZMK010002124">
    <property type="protein sequence ID" value="KAI7754995.1"/>
    <property type="molecule type" value="Genomic_DNA"/>
</dbReference>
<keyword evidence="3" id="KW-1185">Reference proteome</keyword>
<evidence type="ECO:0000313" key="3">
    <source>
        <dbReference type="Proteomes" id="UP001206925"/>
    </source>
</evidence>
<sequence>MDEYLQYMKTLRSHMNDVEDQAAKISVEEQMQITTIQTLTKEIDLAKSEIKRLKEDSDVMKNAKGDICSKIIERQRKIALLESDSSTLSQTLELIQQEKVNLSTKLVEKRTSYGKTEEELGTKLKEQQDWLNKYKSSSNSGQHSLELGQVHVTCESQDDAYKNMVTKIDAAKAKFDSLTQMRSELASERHKVKQSLEELKCRMESYEPKLRDMSTEALAEEVQALLSDKSGETEYQESMQSQIDTIKEISHMVKCGCGEEYKVEVDLCV</sequence>
<reference evidence="2" key="1">
    <citation type="submission" date="2022-06" db="EMBL/GenBank/DDBJ databases">
        <title>Uncovering the hologenomic basis of an extraordinary plant invasion.</title>
        <authorList>
            <person name="Bieker V.C."/>
            <person name="Martin M.D."/>
            <person name="Gilbert T."/>
            <person name="Hodgins K."/>
            <person name="Battlay P."/>
            <person name="Petersen B."/>
            <person name="Wilson J."/>
        </authorList>
    </citation>
    <scope>NUCLEOTIDE SEQUENCE</scope>
    <source>
        <strain evidence="2">AA19_3_7</strain>
        <tissue evidence="2">Leaf</tissue>
    </source>
</reference>
<dbReference type="PANTHER" id="PTHR38353">
    <property type="entry name" value="TROPOMYOSIN"/>
    <property type="match status" value="1"/>
</dbReference>
<protein>
    <submittedName>
        <fullName evidence="2">Uncharacterized protein</fullName>
    </submittedName>
</protein>
<evidence type="ECO:0000313" key="2">
    <source>
        <dbReference type="EMBL" id="KAI7754995.1"/>
    </source>
</evidence>
<dbReference type="Proteomes" id="UP001206925">
    <property type="component" value="Unassembled WGS sequence"/>
</dbReference>
<gene>
    <name evidence="2" type="ORF">M8C21_010125</name>
</gene>
<keyword evidence="1" id="KW-0175">Coiled coil</keyword>
<accession>A0AAD5D8I7</accession>
<organism evidence="2 3">
    <name type="scientific">Ambrosia artemisiifolia</name>
    <name type="common">Common ragweed</name>
    <dbReference type="NCBI Taxonomy" id="4212"/>
    <lineage>
        <taxon>Eukaryota</taxon>
        <taxon>Viridiplantae</taxon>
        <taxon>Streptophyta</taxon>
        <taxon>Embryophyta</taxon>
        <taxon>Tracheophyta</taxon>
        <taxon>Spermatophyta</taxon>
        <taxon>Magnoliopsida</taxon>
        <taxon>eudicotyledons</taxon>
        <taxon>Gunneridae</taxon>
        <taxon>Pentapetalae</taxon>
        <taxon>asterids</taxon>
        <taxon>campanulids</taxon>
        <taxon>Asterales</taxon>
        <taxon>Asteraceae</taxon>
        <taxon>Asteroideae</taxon>
        <taxon>Heliantheae alliance</taxon>
        <taxon>Heliantheae</taxon>
        <taxon>Ambrosia</taxon>
    </lineage>
</organism>